<evidence type="ECO:0000256" key="5">
    <source>
        <dbReference type="PIRSR" id="PIRSR000149-2"/>
    </source>
</evidence>
<dbReference type="PIRSF" id="PIRSF000149">
    <property type="entry name" value="GAP_DH"/>
    <property type="match status" value="1"/>
</dbReference>
<dbReference type="EMBL" id="SMJW01000040">
    <property type="protein sequence ID" value="TDC17011.1"/>
    <property type="molecule type" value="Genomic_DNA"/>
</dbReference>
<evidence type="ECO:0000259" key="9">
    <source>
        <dbReference type="SMART" id="SM00846"/>
    </source>
</evidence>
<dbReference type="InterPro" id="IPR020829">
    <property type="entry name" value="GlycerAld_3-P_DH_cat"/>
</dbReference>
<dbReference type="SMART" id="SM00846">
    <property type="entry name" value="Gp_dh_N"/>
    <property type="match status" value="1"/>
</dbReference>
<gene>
    <name evidence="10" type="primary">gap</name>
    <name evidence="10" type="ORF">E1284_10700</name>
</gene>
<comment type="subcellular location">
    <subcellularLocation>
        <location evidence="1">Cytoplasm</location>
    </subcellularLocation>
</comment>
<evidence type="ECO:0000256" key="3">
    <source>
        <dbReference type="ARBA" id="ARBA00023002"/>
    </source>
</evidence>
<protein>
    <submittedName>
        <fullName evidence="10">Type I glyceraldehyde-3-phosphate dehydrogenase</fullName>
    </submittedName>
</protein>
<proteinExistence type="inferred from homology"/>
<feature type="binding site" evidence="5">
    <location>
        <position position="181"/>
    </location>
    <ligand>
        <name>D-glyceraldehyde 3-phosphate</name>
        <dbReference type="ChEBI" id="CHEBI:59776"/>
    </ligand>
</feature>
<sequence length="332" mass="35692">MPAPVGINGFGRIGRNYLRLALERGREVAAINDVTDTATLAHLLMYDSTYGRLGRTVEHDDAALIVDGHRIPVTAHRDPADLDWGAAGAEIVIESTGRFRRREDAAAHLKSGARKVILSAPGKDADATLVMGVNEHVYDPERHTVISNASCTTNCVAPMAKVLHDTFGVAKGYMTTIHGYTNDQNLLDSPHKDLHRARSAAVNMIPTSTGAARSVGAVIPELHGRFDGMALRVPVEDGSLVDLACLLDRPATADEINAAFERAADGPLAGIIRYNTHPIVSRDVIGDPASCVFDAPLTQSSGDLVKVFGWYDNEWGYTCRLADLADHVAARL</sequence>
<dbReference type="RefSeq" id="WP_131938873.1">
    <property type="nucleotide sequence ID" value="NZ_BAAAMX010000025.1"/>
</dbReference>
<feature type="active site" description="Nucleophile" evidence="4">
    <location>
        <position position="151"/>
    </location>
</feature>
<dbReference type="CDD" id="cd05214">
    <property type="entry name" value="GAPDH_I_N"/>
    <property type="match status" value="1"/>
</dbReference>
<dbReference type="InterPro" id="IPR036291">
    <property type="entry name" value="NAD(P)-bd_dom_sf"/>
</dbReference>
<dbReference type="GO" id="GO:0006006">
    <property type="term" value="P:glucose metabolic process"/>
    <property type="evidence" value="ECO:0007669"/>
    <property type="project" value="InterPro"/>
</dbReference>
<dbReference type="InterPro" id="IPR006424">
    <property type="entry name" value="Glyceraldehyde-3-P_DH_1"/>
</dbReference>
<feature type="binding site" evidence="6">
    <location>
        <begin position="12"/>
        <end position="13"/>
    </location>
    <ligand>
        <name>NAD(+)</name>
        <dbReference type="ChEBI" id="CHEBI:57540"/>
    </ligand>
</feature>
<dbReference type="Gene3D" id="3.30.360.10">
    <property type="entry name" value="Dihydrodipicolinate Reductase, domain 2"/>
    <property type="match status" value="1"/>
</dbReference>
<evidence type="ECO:0000256" key="6">
    <source>
        <dbReference type="PIRSR" id="PIRSR000149-3"/>
    </source>
</evidence>
<evidence type="ECO:0000313" key="10">
    <source>
        <dbReference type="EMBL" id="TDC17011.1"/>
    </source>
</evidence>
<evidence type="ECO:0000256" key="1">
    <source>
        <dbReference type="ARBA" id="ARBA00004496"/>
    </source>
</evidence>
<feature type="binding site" evidence="6">
    <location>
        <position position="119"/>
    </location>
    <ligand>
        <name>NAD(+)</name>
        <dbReference type="ChEBI" id="CHEBI:57540"/>
    </ligand>
</feature>
<feature type="binding site" evidence="6">
    <location>
        <position position="33"/>
    </location>
    <ligand>
        <name>NAD(+)</name>
        <dbReference type="ChEBI" id="CHEBI:57540"/>
    </ligand>
</feature>
<comment type="similarity">
    <text evidence="2 8">Belongs to the glyceraldehyde-3-phosphate dehydrogenase family.</text>
</comment>
<dbReference type="SUPFAM" id="SSF51735">
    <property type="entry name" value="NAD(P)-binding Rossmann-fold domains"/>
    <property type="match status" value="1"/>
</dbReference>
<evidence type="ECO:0000256" key="8">
    <source>
        <dbReference type="RuleBase" id="RU000397"/>
    </source>
</evidence>
<accession>A0A4R4P3Q9</accession>
<dbReference type="Proteomes" id="UP000295431">
    <property type="component" value="Unassembled WGS sequence"/>
</dbReference>
<feature type="binding site" evidence="6">
    <location>
        <position position="77"/>
    </location>
    <ligand>
        <name>NAD(+)</name>
        <dbReference type="ChEBI" id="CHEBI:57540"/>
    </ligand>
</feature>
<dbReference type="CDD" id="cd18126">
    <property type="entry name" value="GAPDH_I_C"/>
    <property type="match status" value="1"/>
</dbReference>
<dbReference type="PANTHER" id="PTHR43148">
    <property type="entry name" value="GLYCERALDEHYDE-3-PHOSPHATE DEHYDROGENASE 2"/>
    <property type="match status" value="1"/>
</dbReference>
<evidence type="ECO:0000256" key="2">
    <source>
        <dbReference type="ARBA" id="ARBA00007406"/>
    </source>
</evidence>
<feature type="domain" description="Glyceraldehyde 3-phosphate dehydrogenase NAD(P) binding" evidence="9">
    <location>
        <begin position="3"/>
        <end position="151"/>
    </location>
</feature>
<dbReference type="NCBIfam" id="TIGR01534">
    <property type="entry name" value="GAPDH-I"/>
    <property type="match status" value="1"/>
</dbReference>
<feature type="binding site" evidence="5">
    <location>
        <position position="232"/>
    </location>
    <ligand>
        <name>D-glyceraldehyde 3-phosphate</name>
        <dbReference type="ChEBI" id="CHEBI:59776"/>
    </ligand>
</feature>
<dbReference type="FunFam" id="3.30.360.10:FF:000002">
    <property type="entry name" value="Glyceraldehyde-3-phosphate dehydrogenase"/>
    <property type="match status" value="1"/>
</dbReference>
<keyword evidence="3" id="KW-0560">Oxidoreductase</keyword>
<name>A0A4R4P3Q9_9ACTN</name>
<dbReference type="InterPro" id="IPR020831">
    <property type="entry name" value="GlycerAld/Erythrose_P_DH"/>
</dbReference>
<reference evidence="10 11" key="1">
    <citation type="submission" date="2019-03" db="EMBL/GenBank/DDBJ databases">
        <title>Draft genome sequences of novel Actinobacteria.</title>
        <authorList>
            <person name="Sahin N."/>
            <person name="Ay H."/>
            <person name="Saygin H."/>
        </authorList>
    </citation>
    <scope>NUCLEOTIDE SEQUENCE [LARGE SCALE GENOMIC DNA]</scope>
    <source>
        <strain evidence="10 11">DSM 45347</strain>
    </source>
</reference>
<dbReference type="SUPFAM" id="SSF55347">
    <property type="entry name" value="Glyceraldehyde-3-phosphate dehydrogenase-like, C-terminal domain"/>
    <property type="match status" value="1"/>
</dbReference>
<keyword evidence="11" id="KW-1185">Reference proteome</keyword>
<dbReference type="PRINTS" id="PR00078">
    <property type="entry name" value="G3PDHDRGNASE"/>
</dbReference>
<dbReference type="FunFam" id="3.40.50.720:FF:000001">
    <property type="entry name" value="Glyceraldehyde-3-phosphate dehydrogenase"/>
    <property type="match status" value="1"/>
</dbReference>
<comment type="caution">
    <text evidence="10">The sequence shown here is derived from an EMBL/GenBank/DDBJ whole genome shotgun (WGS) entry which is preliminary data.</text>
</comment>
<feature type="binding site" evidence="5">
    <location>
        <begin position="209"/>
        <end position="210"/>
    </location>
    <ligand>
        <name>D-glyceraldehyde 3-phosphate</name>
        <dbReference type="ChEBI" id="CHEBI:59776"/>
    </ligand>
</feature>
<keyword evidence="6" id="KW-0520">NAD</keyword>
<evidence type="ECO:0000256" key="7">
    <source>
        <dbReference type="PIRSR" id="PIRSR000149-4"/>
    </source>
</evidence>
<dbReference type="Pfam" id="PF00044">
    <property type="entry name" value="Gp_dh_N"/>
    <property type="match status" value="1"/>
</dbReference>
<evidence type="ECO:0000256" key="4">
    <source>
        <dbReference type="PIRSR" id="PIRSR000149-1"/>
    </source>
</evidence>
<dbReference type="GO" id="GO:0051287">
    <property type="term" value="F:NAD binding"/>
    <property type="evidence" value="ECO:0007669"/>
    <property type="project" value="InterPro"/>
</dbReference>
<dbReference type="OrthoDB" id="9803304at2"/>
<keyword evidence="6" id="KW-0547">Nucleotide-binding</keyword>
<feature type="binding site" evidence="5">
    <location>
        <begin position="150"/>
        <end position="152"/>
    </location>
    <ligand>
        <name>D-glyceraldehyde 3-phosphate</name>
        <dbReference type="ChEBI" id="CHEBI:59776"/>
    </ligand>
</feature>
<dbReference type="Gene3D" id="3.40.50.720">
    <property type="entry name" value="NAD(P)-binding Rossmann-like Domain"/>
    <property type="match status" value="1"/>
</dbReference>
<organism evidence="10 11">
    <name type="scientific">Actinomadura bangladeshensis</name>
    <dbReference type="NCBI Taxonomy" id="453573"/>
    <lineage>
        <taxon>Bacteria</taxon>
        <taxon>Bacillati</taxon>
        <taxon>Actinomycetota</taxon>
        <taxon>Actinomycetes</taxon>
        <taxon>Streptosporangiales</taxon>
        <taxon>Thermomonosporaceae</taxon>
        <taxon>Actinomadura</taxon>
    </lineage>
</organism>
<evidence type="ECO:0000313" key="11">
    <source>
        <dbReference type="Proteomes" id="UP000295431"/>
    </source>
</evidence>
<dbReference type="AlphaFoldDB" id="A0A4R4P3Q9"/>
<feature type="binding site" evidence="6">
    <location>
        <position position="313"/>
    </location>
    <ligand>
        <name>NAD(+)</name>
        <dbReference type="ChEBI" id="CHEBI:57540"/>
    </ligand>
</feature>
<dbReference type="Pfam" id="PF02800">
    <property type="entry name" value="Gp_dh_C"/>
    <property type="match status" value="1"/>
</dbReference>
<dbReference type="GO" id="GO:0050661">
    <property type="term" value="F:NADP binding"/>
    <property type="evidence" value="ECO:0007669"/>
    <property type="project" value="InterPro"/>
</dbReference>
<dbReference type="GO" id="GO:0004365">
    <property type="term" value="F:glyceraldehyde-3-phosphate dehydrogenase (NAD+) (phosphorylating) activity"/>
    <property type="evidence" value="ECO:0007669"/>
    <property type="project" value="UniProtKB-ARBA"/>
</dbReference>
<dbReference type="InterPro" id="IPR020828">
    <property type="entry name" value="GlycerAld_3-P_DH_NAD(P)-bd"/>
</dbReference>
<feature type="site" description="Activates thiol group during catalysis" evidence="7">
    <location>
        <position position="178"/>
    </location>
</feature>
<dbReference type="GO" id="GO:0005737">
    <property type="term" value="C:cytoplasm"/>
    <property type="evidence" value="ECO:0007669"/>
    <property type="project" value="UniProtKB-SubCell"/>
</dbReference>